<keyword evidence="4" id="KW-1185">Reference proteome</keyword>
<dbReference type="Gene3D" id="3.90.640.10">
    <property type="entry name" value="Actin, Chain A, domain 4"/>
    <property type="match status" value="1"/>
</dbReference>
<gene>
    <name evidence="3" type="ORF">DFQ27_004769</name>
</gene>
<dbReference type="SUPFAM" id="SSF53067">
    <property type="entry name" value="Actin-like ATPase domain"/>
    <property type="match status" value="2"/>
</dbReference>
<name>A0A9P6Q108_9FUNG</name>
<dbReference type="GO" id="GO:0140662">
    <property type="term" value="F:ATP-dependent protein folding chaperone"/>
    <property type="evidence" value="ECO:0007669"/>
    <property type="project" value="InterPro"/>
</dbReference>
<comment type="caution">
    <text evidence="3">The sequence shown here is derived from an EMBL/GenBank/DDBJ whole genome shotgun (WGS) entry which is preliminary data.</text>
</comment>
<dbReference type="InterPro" id="IPR013126">
    <property type="entry name" value="Hsp_70_fam"/>
</dbReference>
<reference evidence="3" key="1">
    <citation type="journal article" date="2020" name="Fungal Divers.">
        <title>Resolving the Mortierellaceae phylogeny through synthesis of multi-gene phylogenetics and phylogenomics.</title>
        <authorList>
            <person name="Vandepol N."/>
            <person name="Liber J."/>
            <person name="Desiro A."/>
            <person name="Na H."/>
            <person name="Kennedy M."/>
            <person name="Barry K."/>
            <person name="Grigoriev I.V."/>
            <person name="Miller A.N."/>
            <person name="O'Donnell K."/>
            <person name="Stajich J.E."/>
            <person name="Bonito G."/>
        </authorList>
    </citation>
    <scope>NUCLEOTIDE SEQUENCE</scope>
    <source>
        <strain evidence="3">BC1065</strain>
    </source>
</reference>
<keyword evidence="2" id="KW-0067">ATP-binding</keyword>
<dbReference type="AlphaFoldDB" id="A0A9P6Q108"/>
<dbReference type="Pfam" id="PF00012">
    <property type="entry name" value="HSP70"/>
    <property type="match status" value="1"/>
</dbReference>
<dbReference type="OrthoDB" id="29851at2759"/>
<evidence type="ECO:0008006" key="5">
    <source>
        <dbReference type="Google" id="ProtNLM"/>
    </source>
</evidence>
<accession>A0A9P6Q108</accession>
<dbReference type="Proteomes" id="UP000807716">
    <property type="component" value="Unassembled WGS sequence"/>
</dbReference>
<keyword evidence="1" id="KW-0547">Nucleotide-binding</keyword>
<dbReference type="Gene3D" id="3.30.420.40">
    <property type="match status" value="2"/>
</dbReference>
<dbReference type="GO" id="GO:0005524">
    <property type="term" value="F:ATP binding"/>
    <property type="evidence" value="ECO:0007669"/>
    <property type="project" value="UniProtKB-KW"/>
</dbReference>
<organism evidence="3 4">
    <name type="scientific">Actinomortierella ambigua</name>
    <dbReference type="NCBI Taxonomy" id="1343610"/>
    <lineage>
        <taxon>Eukaryota</taxon>
        <taxon>Fungi</taxon>
        <taxon>Fungi incertae sedis</taxon>
        <taxon>Mucoromycota</taxon>
        <taxon>Mortierellomycotina</taxon>
        <taxon>Mortierellomycetes</taxon>
        <taxon>Mortierellales</taxon>
        <taxon>Mortierellaceae</taxon>
        <taxon>Actinomortierella</taxon>
    </lineage>
</organism>
<evidence type="ECO:0000313" key="4">
    <source>
        <dbReference type="Proteomes" id="UP000807716"/>
    </source>
</evidence>
<evidence type="ECO:0000256" key="1">
    <source>
        <dbReference type="ARBA" id="ARBA00022741"/>
    </source>
</evidence>
<proteinExistence type="predicted"/>
<evidence type="ECO:0000313" key="3">
    <source>
        <dbReference type="EMBL" id="KAG0258168.1"/>
    </source>
</evidence>
<dbReference type="InterPro" id="IPR018181">
    <property type="entry name" value="Heat_shock_70_CS"/>
</dbReference>
<sequence>MDQVFSGAIGIHFGNTTASVAVWDQGTAKVLHCEDEGPTLPVCVEFKGNNCTVGERAKQQSYVGTPFVVYDLMYLLGRPFNDPEIQARRKRLWGFKVIEKDTQPRVKVTQPDTGKTDLYSPQQVAAKVISQLKKTAEAHLKKKVDKVVLSAPLSCDPAQRQAMKEAAEIAGFKVVEFIDEPVAAAITYVEGQKKGKDDKEDMEMEGMADEGEERVLVFRLGGKTCEATIVSLPSRRRRHPHQQGPPSSPKVIASVGDSHLGGDNFSKVLYESSRDEVQQRQGLDVNRADGFTQGMFVSTAERAKINLSRLNEAVFAISAFVSPIHHSGAVPRARFEALSSVLRNRIGLLVDQVFQDAGLARDSMTRVILVGGSSRIPMIRAMLQRMFKNRPLENADTPKSFDPFERQDTTNKALHPDEVLAMGAAYQAYAIYGNSSGKEE</sequence>
<dbReference type="InterPro" id="IPR043129">
    <property type="entry name" value="ATPase_NBD"/>
</dbReference>
<dbReference type="PANTHER" id="PTHR19375">
    <property type="entry name" value="HEAT SHOCK PROTEIN 70KDA"/>
    <property type="match status" value="1"/>
</dbReference>
<evidence type="ECO:0000256" key="2">
    <source>
        <dbReference type="ARBA" id="ARBA00022840"/>
    </source>
</evidence>
<dbReference type="EMBL" id="JAAAJB010000334">
    <property type="protein sequence ID" value="KAG0258168.1"/>
    <property type="molecule type" value="Genomic_DNA"/>
</dbReference>
<dbReference type="PROSITE" id="PS01036">
    <property type="entry name" value="HSP70_3"/>
    <property type="match status" value="1"/>
</dbReference>
<dbReference type="PRINTS" id="PR00301">
    <property type="entry name" value="HEATSHOCK70"/>
</dbReference>
<protein>
    <recommendedName>
        <fullName evidence="5">Heat shock protein 70</fullName>
    </recommendedName>
</protein>